<dbReference type="InterPro" id="IPR006685">
    <property type="entry name" value="MscS_channel_2nd"/>
</dbReference>
<dbReference type="SUPFAM" id="SSF82689">
    <property type="entry name" value="Mechanosensitive channel protein MscS (YggB), C-terminal domain"/>
    <property type="match status" value="1"/>
</dbReference>
<dbReference type="AlphaFoldDB" id="A0A1H7HPE3"/>
<dbReference type="SUPFAM" id="SSF50182">
    <property type="entry name" value="Sm-like ribonucleoproteins"/>
    <property type="match status" value="1"/>
</dbReference>
<keyword evidence="3" id="KW-1003">Cell membrane</keyword>
<evidence type="ECO:0000259" key="10">
    <source>
        <dbReference type="Pfam" id="PF00924"/>
    </source>
</evidence>
<evidence type="ECO:0000256" key="2">
    <source>
        <dbReference type="ARBA" id="ARBA00008017"/>
    </source>
</evidence>
<dbReference type="InterPro" id="IPR010920">
    <property type="entry name" value="LSM_dom_sf"/>
</dbReference>
<protein>
    <submittedName>
        <fullName evidence="14">Small conductance mechanosensitive channel</fullName>
    </submittedName>
</protein>
<evidence type="ECO:0000256" key="3">
    <source>
        <dbReference type="ARBA" id="ARBA00022475"/>
    </source>
</evidence>
<feature type="transmembrane region" description="Helical" evidence="8">
    <location>
        <begin position="331"/>
        <end position="352"/>
    </location>
</feature>
<feature type="transmembrane region" description="Helical" evidence="8">
    <location>
        <begin position="245"/>
        <end position="267"/>
    </location>
</feature>
<evidence type="ECO:0000259" key="11">
    <source>
        <dbReference type="Pfam" id="PF21082"/>
    </source>
</evidence>
<dbReference type="InterPro" id="IPR023408">
    <property type="entry name" value="MscS_beta-dom_sf"/>
</dbReference>
<comment type="similarity">
    <text evidence="2">Belongs to the MscS (TC 1.A.23) family.</text>
</comment>
<accession>A0A1H7HPE3</accession>
<dbReference type="InterPro" id="IPR011014">
    <property type="entry name" value="MscS_channel_TM-2"/>
</dbReference>
<feature type="domain" description="Moderate conductance mechanosensitive channel YbiO-like transmembrane helix 1" evidence="13">
    <location>
        <begin position="358"/>
        <end position="436"/>
    </location>
</feature>
<dbReference type="SUPFAM" id="SSF82861">
    <property type="entry name" value="Mechanosensitive channel protein MscS (YggB), transmembrane region"/>
    <property type="match status" value="1"/>
</dbReference>
<dbReference type="PANTHER" id="PTHR30460:SF0">
    <property type="entry name" value="MODERATE CONDUCTANCE MECHANOSENSITIVE CHANNEL YBIO"/>
    <property type="match status" value="1"/>
</dbReference>
<comment type="subcellular location">
    <subcellularLocation>
        <location evidence="1">Cell membrane</location>
        <topology evidence="1">Multi-pass membrane protein</topology>
    </subcellularLocation>
</comment>
<name>A0A1H7HPE3_9GAMM</name>
<sequence>MNLTRQMLARILLFLVTAALLLPTSVLAEAAPGDSRLADLLEDEQARTALIEELRRGAAETEAAQAEEAKPAASFPGRVAQLTQSLAEGAVTEVEAAVQSGRVAWHQLKAADLMDLTLQMGLLAGLIAATLVTLWLLSWVARFAYRRLNGYAFSRTGTVGVIRRGVAIVSSLIIDVITVLLAWLAGYAIALFVLGASGQMTTQTTLFLNAFLIVELLRAAIRLIFSKRWSGLRPVPLTDEEAAYWTAWTTRMAVFLGYGLLFVVPVVNQSVAPELGRTTALIIVFMAFLKGVALIMQNRKRVKQRLTTLAERMETGFAQISLNLIAKTWHLVALIYLAAILGTTVLFPAQALPFMLTATVQTLIAGMIGIALSAFLTRVILRRIHLPEDTRDRFPQLEERLNAYIPTTLKITRFTILAIVAGVILDAWTPFSLTAWVVSDSGSLIISKIVAVTLIIGFTLVLWLVIASWIEFKLNPATGNGEPNPRARTLLTIFRNAIAIALIVMTVMVVLAEIGINIGPLIAGAGVLGLAIGFGAQKLVQDVITGVFIQLENAVNVGDVVTAGGMTGTVERLTIRSMGLRDLSGTYHLMPFSSVDVVSNYMREFAYHVGEYGVAYREDTDQVIARLRDAFAELRSMPEIAPNILGDLEVHGVTALADSSVNVRVRIKTAPGMQWAVGREYNRLVKRHFDAAGIEIPFPHMTLYFGEDKAGQAPPAHVLLEAHDPDHEDSDSTAQPRISRFRARSNPKFKGDFDEGEE</sequence>
<evidence type="ECO:0000256" key="8">
    <source>
        <dbReference type="SAM" id="Phobius"/>
    </source>
</evidence>
<feature type="transmembrane region" description="Helical" evidence="8">
    <location>
        <begin position="279"/>
        <end position="296"/>
    </location>
</feature>
<evidence type="ECO:0000313" key="15">
    <source>
        <dbReference type="Proteomes" id="UP000199256"/>
    </source>
</evidence>
<dbReference type="PANTHER" id="PTHR30460">
    <property type="entry name" value="MODERATE CONDUCTANCE MECHANOSENSITIVE CHANNEL YBIO"/>
    <property type="match status" value="1"/>
</dbReference>
<dbReference type="InterPro" id="IPR011066">
    <property type="entry name" value="MscS_channel_C_sf"/>
</dbReference>
<dbReference type="Pfam" id="PF00924">
    <property type="entry name" value="MS_channel_2nd"/>
    <property type="match status" value="1"/>
</dbReference>
<feature type="chain" id="PRO_5011788888" evidence="9">
    <location>
        <begin position="31"/>
        <end position="758"/>
    </location>
</feature>
<dbReference type="InterPro" id="IPR045276">
    <property type="entry name" value="YbiO_bact"/>
</dbReference>
<evidence type="ECO:0000256" key="5">
    <source>
        <dbReference type="ARBA" id="ARBA00022989"/>
    </source>
</evidence>
<feature type="transmembrane region" description="Helical" evidence="8">
    <location>
        <begin position="206"/>
        <end position="225"/>
    </location>
</feature>
<feature type="transmembrane region" description="Helical" evidence="8">
    <location>
        <begin position="122"/>
        <end position="145"/>
    </location>
</feature>
<dbReference type="GO" id="GO:0005886">
    <property type="term" value="C:plasma membrane"/>
    <property type="evidence" value="ECO:0007669"/>
    <property type="project" value="UniProtKB-SubCell"/>
</dbReference>
<feature type="transmembrane region" description="Helical" evidence="8">
    <location>
        <begin position="166"/>
        <end position="194"/>
    </location>
</feature>
<evidence type="ECO:0000259" key="13">
    <source>
        <dbReference type="Pfam" id="PF25392"/>
    </source>
</evidence>
<feature type="transmembrane region" description="Helical" evidence="8">
    <location>
        <begin position="445"/>
        <end position="472"/>
    </location>
</feature>
<dbReference type="InterPro" id="IPR057485">
    <property type="entry name" value="YbiO-like_TM1"/>
</dbReference>
<organism evidence="14 15">
    <name type="scientific">Ectothiorhodospira marina</name>
    <dbReference type="NCBI Taxonomy" id="1396821"/>
    <lineage>
        <taxon>Bacteria</taxon>
        <taxon>Pseudomonadati</taxon>
        <taxon>Pseudomonadota</taxon>
        <taxon>Gammaproteobacteria</taxon>
        <taxon>Chromatiales</taxon>
        <taxon>Ectothiorhodospiraceae</taxon>
        <taxon>Ectothiorhodospira</taxon>
    </lineage>
</organism>
<keyword evidence="5 8" id="KW-1133">Transmembrane helix</keyword>
<proteinExistence type="inferred from homology"/>
<dbReference type="EMBL" id="FOAA01000002">
    <property type="protein sequence ID" value="SEK51527.1"/>
    <property type="molecule type" value="Genomic_DNA"/>
</dbReference>
<feature type="domain" description="Mechanosensitive ion channel MscS C-terminal" evidence="11">
    <location>
        <begin position="612"/>
        <end position="696"/>
    </location>
</feature>
<keyword evidence="6 8" id="KW-0472">Membrane</keyword>
<evidence type="ECO:0000256" key="4">
    <source>
        <dbReference type="ARBA" id="ARBA00022692"/>
    </source>
</evidence>
<evidence type="ECO:0000256" key="7">
    <source>
        <dbReference type="SAM" id="MobiDB-lite"/>
    </source>
</evidence>
<evidence type="ECO:0000259" key="12">
    <source>
        <dbReference type="Pfam" id="PF21088"/>
    </source>
</evidence>
<dbReference type="InterPro" id="IPR049278">
    <property type="entry name" value="MS_channel_C"/>
</dbReference>
<feature type="transmembrane region" description="Helical" evidence="8">
    <location>
        <begin position="358"/>
        <end position="381"/>
    </location>
</feature>
<keyword evidence="4 8" id="KW-0812">Transmembrane</keyword>
<keyword evidence="9" id="KW-0732">Signal</keyword>
<dbReference type="Proteomes" id="UP000199256">
    <property type="component" value="Unassembled WGS sequence"/>
</dbReference>
<evidence type="ECO:0000256" key="6">
    <source>
        <dbReference type="ARBA" id="ARBA00023136"/>
    </source>
</evidence>
<feature type="signal peptide" evidence="9">
    <location>
        <begin position="1"/>
        <end position="30"/>
    </location>
</feature>
<feature type="domain" description="Mechanosensitive ion channel MscS" evidence="10">
    <location>
        <begin position="539"/>
        <end position="601"/>
    </location>
</feature>
<dbReference type="Pfam" id="PF21088">
    <property type="entry name" value="MS_channel_1st"/>
    <property type="match status" value="1"/>
</dbReference>
<dbReference type="Gene3D" id="1.10.287.1260">
    <property type="match status" value="1"/>
</dbReference>
<reference evidence="15" key="1">
    <citation type="submission" date="2016-10" db="EMBL/GenBank/DDBJ databases">
        <authorList>
            <person name="Varghese N."/>
            <person name="Submissions S."/>
        </authorList>
    </citation>
    <scope>NUCLEOTIDE SEQUENCE [LARGE SCALE GENOMIC DNA]</scope>
    <source>
        <strain evidence="15">DSM 241</strain>
    </source>
</reference>
<evidence type="ECO:0000256" key="9">
    <source>
        <dbReference type="SAM" id="SignalP"/>
    </source>
</evidence>
<feature type="compositionally biased region" description="Basic and acidic residues" evidence="7">
    <location>
        <begin position="749"/>
        <end position="758"/>
    </location>
</feature>
<dbReference type="Gene3D" id="3.30.70.100">
    <property type="match status" value="1"/>
</dbReference>
<dbReference type="Gene3D" id="2.30.30.60">
    <property type="match status" value="1"/>
</dbReference>
<evidence type="ECO:0000313" key="14">
    <source>
        <dbReference type="EMBL" id="SEK51527.1"/>
    </source>
</evidence>
<dbReference type="Pfam" id="PF25392">
    <property type="entry name" value="MS_channel_TM1"/>
    <property type="match status" value="1"/>
</dbReference>
<feature type="region of interest" description="Disordered" evidence="7">
    <location>
        <begin position="721"/>
        <end position="758"/>
    </location>
</feature>
<gene>
    <name evidence="14" type="ORF">SAMN05444515_102212</name>
</gene>
<dbReference type="InterPro" id="IPR049142">
    <property type="entry name" value="MS_channel_1st"/>
</dbReference>
<evidence type="ECO:0000256" key="1">
    <source>
        <dbReference type="ARBA" id="ARBA00004651"/>
    </source>
</evidence>
<dbReference type="GO" id="GO:0008381">
    <property type="term" value="F:mechanosensitive monoatomic ion channel activity"/>
    <property type="evidence" value="ECO:0007669"/>
    <property type="project" value="InterPro"/>
</dbReference>
<feature type="transmembrane region" description="Helical" evidence="8">
    <location>
        <begin position="493"/>
        <end position="512"/>
    </location>
</feature>
<feature type="transmembrane region" description="Helical" evidence="8">
    <location>
        <begin position="518"/>
        <end position="536"/>
    </location>
</feature>
<keyword evidence="15" id="KW-1185">Reference proteome</keyword>
<dbReference type="STRING" id="1396821.SAMN05444515_102212"/>
<dbReference type="Pfam" id="PF21082">
    <property type="entry name" value="MS_channel_3rd"/>
    <property type="match status" value="1"/>
</dbReference>
<feature type="domain" description="Mechanosensitive ion channel transmembrane helices 2/3" evidence="12">
    <location>
        <begin position="497"/>
        <end position="537"/>
    </location>
</feature>